<accession>A0A645JD91</accession>
<protein>
    <recommendedName>
        <fullName evidence="1">Type II/III secretion system secretin-like domain-containing protein</fullName>
    </recommendedName>
</protein>
<dbReference type="EMBL" id="VSSQ01129121">
    <property type="protein sequence ID" value="MPN57523.1"/>
    <property type="molecule type" value="Genomic_DNA"/>
</dbReference>
<name>A0A645JD91_9ZZZZ</name>
<dbReference type="Pfam" id="PF00263">
    <property type="entry name" value="Secretin"/>
    <property type="match status" value="1"/>
</dbReference>
<reference evidence="2" key="1">
    <citation type="submission" date="2019-08" db="EMBL/GenBank/DDBJ databases">
        <authorList>
            <person name="Kucharzyk K."/>
            <person name="Murdoch R.W."/>
            <person name="Higgins S."/>
            <person name="Loffler F."/>
        </authorList>
    </citation>
    <scope>NUCLEOTIDE SEQUENCE</scope>
</reference>
<feature type="domain" description="Type II/III secretion system secretin-like" evidence="1">
    <location>
        <begin position="2"/>
        <end position="61"/>
    </location>
</feature>
<dbReference type="InterPro" id="IPR004846">
    <property type="entry name" value="T2SS/T3SS_dom"/>
</dbReference>
<dbReference type="PRINTS" id="PR00811">
    <property type="entry name" value="BCTERIALGSPD"/>
</dbReference>
<dbReference type="AlphaFoldDB" id="A0A645JD91"/>
<dbReference type="GO" id="GO:0009306">
    <property type="term" value="P:protein secretion"/>
    <property type="evidence" value="ECO:0007669"/>
    <property type="project" value="InterPro"/>
</dbReference>
<gene>
    <name evidence="2" type="ORF">SDC9_205217</name>
</gene>
<evidence type="ECO:0000313" key="2">
    <source>
        <dbReference type="EMBL" id="MPN57523.1"/>
    </source>
</evidence>
<sequence>MRINSGDIAVLGGLMEDRVDYNNGRLPLLGQIPVAGELVTKRDNAAKKSELVILLRAVVIKDTSLDGDYAAMKGYLPGDDFFAQPNEAQPFNIVPSR</sequence>
<dbReference type="InterPro" id="IPR001775">
    <property type="entry name" value="GspD/PilQ"/>
</dbReference>
<proteinExistence type="predicted"/>
<evidence type="ECO:0000259" key="1">
    <source>
        <dbReference type="Pfam" id="PF00263"/>
    </source>
</evidence>
<comment type="caution">
    <text evidence="2">The sequence shown here is derived from an EMBL/GenBank/DDBJ whole genome shotgun (WGS) entry which is preliminary data.</text>
</comment>
<organism evidence="2">
    <name type="scientific">bioreactor metagenome</name>
    <dbReference type="NCBI Taxonomy" id="1076179"/>
    <lineage>
        <taxon>unclassified sequences</taxon>
        <taxon>metagenomes</taxon>
        <taxon>ecological metagenomes</taxon>
    </lineage>
</organism>